<name>A0ABM6GCM5_9BACT</name>
<evidence type="ECO:0000256" key="2">
    <source>
        <dbReference type="ARBA" id="ARBA00022785"/>
    </source>
</evidence>
<dbReference type="NCBIfam" id="TIGR03139">
    <property type="entry name" value="QueF-II"/>
    <property type="match status" value="1"/>
</dbReference>
<dbReference type="InterPro" id="IPR050084">
    <property type="entry name" value="NADPH_dep_7-cyano-7-deazaG_red"/>
</dbReference>
<proteinExistence type="inferred from homology"/>
<evidence type="ECO:0000313" key="6">
    <source>
        <dbReference type="EMBL" id="APT73274.1"/>
    </source>
</evidence>
<evidence type="ECO:0000256" key="5">
    <source>
        <dbReference type="HAMAP-Rule" id="MF_00818"/>
    </source>
</evidence>
<evidence type="ECO:0000256" key="1">
    <source>
        <dbReference type="ARBA" id="ARBA00022490"/>
    </source>
</evidence>
<reference evidence="6 7" key="1">
    <citation type="submission" date="2014-02" db="EMBL/GenBank/DDBJ databases">
        <title>Diversity of Thermotogales isolates from hydrothermal vents.</title>
        <authorList>
            <person name="Haverkamp T.H.A."/>
            <person name="Lossouarn J."/>
            <person name="Geslin C."/>
            <person name="Nesbo C.L."/>
        </authorList>
    </citation>
    <scope>NUCLEOTIDE SEQUENCE [LARGE SCALE GENOMIC DNA]</scope>
    <source>
        <strain evidence="6 7">431</strain>
    </source>
</reference>
<evidence type="ECO:0000256" key="3">
    <source>
        <dbReference type="ARBA" id="ARBA00022857"/>
    </source>
</evidence>
<dbReference type="InterPro" id="IPR016856">
    <property type="entry name" value="QueF_type1"/>
</dbReference>
<keyword evidence="4 5" id="KW-0560">Oxidoreductase</keyword>
<dbReference type="PANTHER" id="PTHR34354:SF1">
    <property type="entry name" value="NADPH-DEPENDENT 7-CYANO-7-DEAZAGUANINE REDUCTASE"/>
    <property type="match status" value="1"/>
</dbReference>
<organism evidence="6 7">
    <name type="scientific">Thermosipho melanesiensis</name>
    <dbReference type="NCBI Taxonomy" id="46541"/>
    <lineage>
        <taxon>Bacteria</taxon>
        <taxon>Thermotogati</taxon>
        <taxon>Thermotogota</taxon>
        <taxon>Thermotogae</taxon>
        <taxon>Thermotogales</taxon>
        <taxon>Fervidobacteriaceae</taxon>
        <taxon>Thermosipho</taxon>
    </lineage>
</organism>
<comment type="pathway">
    <text evidence="5">tRNA modification; tRNA-queuosine biosynthesis.</text>
</comment>
<comment type="catalytic activity">
    <reaction evidence="5">
        <text>7-aminomethyl-7-carbaguanine + 2 NADP(+) = 7-cyano-7-carbaguanine + 2 NADPH + 3 H(+)</text>
        <dbReference type="Rhea" id="RHEA:13409"/>
        <dbReference type="ChEBI" id="CHEBI:15378"/>
        <dbReference type="ChEBI" id="CHEBI:45075"/>
        <dbReference type="ChEBI" id="CHEBI:57783"/>
        <dbReference type="ChEBI" id="CHEBI:58349"/>
        <dbReference type="ChEBI" id="CHEBI:58703"/>
        <dbReference type="EC" id="1.7.1.13"/>
    </reaction>
</comment>
<keyword evidence="7" id="KW-1185">Reference proteome</keyword>
<feature type="binding site" evidence="5">
    <location>
        <begin position="87"/>
        <end position="88"/>
    </location>
    <ligand>
        <name>substrate</name>
    </ligand>
</feature>
<dbReference type="PANTHER" id="PTHR34354">
    <property type="entry name" value="NADPH-DEPENDENT 7-CYANO-7-DEAZAGUANINE REDUCTASE"/>
    <property type="match status" value="1"/>
</dbReference>
<dbReference type="Pfam" id="PF14489">
    <property type="entry name" value="QueF"/>
    <property type="match status" value="1"/>
</dbReference>
<comment type="subcellular location">
    <subcellularLocation>
        <location evidence="5">Cytoplasm</location>
    </subcellularLocation>
</comment>
<keyword evidence="3 5" id="KW-0521">NADP</keyword>
<comment type="similarity">
    <text evidence="5">Belongs to the GTP cyclohydrolase I family. QueF type 1 subfamily.</text>
</comment>
<feature type="binding site" evidence="5">
    <location>
        <begin position="68"/>
        <end position="70"/>
    </location>
    <ligand>
        <name>substrate</name>
    </ligand>
</feature>
<dbReference type="PIRSF" id="PIRSF027377">
    <property type="entry name" value="Nitrile_oxidored_QueF"/>
    <property type="match status" value="1"/>
</dbReference>
<accession>A0ABM6GCM5</accession>
<protein>
    <recommendedName>
        <fullName evidence="5">NADPH-dependent 7-cyano-7-deazaguanine reductase</fullName>
        <ecNumber evidence="5">1.7.1.13</ecNumber>
    </recommendedName>
    <alternativeName>
        <fullName evidence="5">7-cyano-7-carbaguanine reductase</fullName>
    </alternativeName>
    <alternativeName>
        <fullName evidence="5">NADPH-dependent nitrile oxidoreductase</fullName>
    </alternativeName>
    <alternativeName>
        <fullName evidence="5">PreQ(0) reductase</fullName>
    </alternativeName>
</protein>
<dbReference type="EMBL" id="CP007389">
    <property type="protein sequence ID" value="APT73274.1"/>
    <property type="molecule type" value="Genomic_DNA"/>
</dbReference>
<keyword evidence="1 5" id="KW-0963">Cytoplasm</keyword>
<comment type="function">
    <text evidence="5">Catalyzes the NADPH-dependent reduction of 7-cyano-7-deazaguanine (preQ0) to 7-aminomethyl-7-deazaguanine (preQ1).</text>
</comment>
<dbReference type="Proteomes" id="UP000185490">
    <property type="component" value="Chromosome"/>
</dbReference>
<dbReference type="Gene3D" id="3.30.1130.10">
    <property type="match status" value="1"/>
</dbReference>
<evidence type="ECO:0000313" key="7">
    <source>
        <dbReference type="Proteomes" id="UP000185490"/>
    </source>
</evidence>
<feature type="active site" description="Thioimide intermediate" evidence="5">
    <location>
        <position position="45"/>
    </location>
</feature>
<evidence type="ECO:0000256" key="4">
    <source>
        <dbReference type="ARBA" id="ARBA00023002"/>
    </source>
</evidence>
<dbReference type="SUPFAM" id="SSF55620">
    <property type="entry name" value="Tetrahydrobiopterin biosynthesis enzymes-like"/>
    <property type="match status" value="1"/>
</dbReference>
<dbReference type="InterPro" id="IPR043133">
    <property type="entry name" value="GTP-CH-I_C/QueF"/>
</dbReference>
<dbReference type="HAMAP" id="MF_00818">
    <property type="entry name" value="QueF_type1"/>
    <property type="match status" value="1"/>
</dbReference>
<dbReference type="RefSeq" id="WP_012056438.1">
    <property type="nucleotide sequence ID" value="NZ_CP007389.1"/>
</dbReference>
<dbReference type="EC" id="1.7.1.13" evidence="5"/>
<sequence length="130" mass="14799">MPQAEGKKFSFVGEEHIRTDFLETIPFDRNEEKITIETEEFSAVCPFSGLPDIGKLIIEYYPDGGKIVELKSLKYYLVSFRNVGIYQEKATVRIYDDLKNILGTKRIKVKLIYNIRGGILTTTEVGSLEG</sequence>
<dbReference type="InterPro" id="IPR029500">
    <property type="entry name" value="QueF"/>
</dbReference>
<gene>
    <name evidence="5" type="primary">queF</name>
    <name evidence="6" type="ORF">BW47_01090</name>
</gene>
<feature type="active site" description="Proton donor" evidence="5">
    <location>
        <position position="52"/>
    </location>
</feature>
<keyword evidence="2 5" id="KW-0671">Queuosine biosynthesis</keyword>